<dbReference type="Proteomes" id="UP000254821">
    <property type="component" value="Unassembled WGS sequence"/>
</dbReference>
<evidence type="ECO:0000313" key="1">
    <source>
        <dbReference type="EMBL" id="STQ81656.1"/>
    </source>
</evidence>
<gene>
    <name evidence="1" type="ORF">NCTC8105_03843</name>
</gene>
<reference evidence="1 2" key="1">
    <citation type="submission" date="2018-06" db="EMBL/GenBank/DDBJ databases">
        <authorList>
            <consortium name="Pathogen Informatics"/>
            <person name="Doyle S."/>
        </authorList>
    </citation>
    <scope>NUCLEOTIDE SEQUENCE [LARGE SCALE GENOMIC DNA]</scope>
    <source>
        <strain evidence="1 2">NCTC8105</strain>
    </source>
</reference>
<protein>
    <submittedName>
        <fullName evidence="1">Uncharacterized protein</fullName>
    </submittedName>
</protein>
<dbReference type="EMBL" id="UGHP01000001">
    <property type="protein sequence ID" value="STQ81656.1"/>
    <property type="molecule type" value="Genomic_DNA"/>
</dbReference>
<name>A0A377PMD1_HAFAL</name>
<dbReference type="AlphaFoldDB" id="A0A377PMD1"/>
<organism evidence="1 2">
    <name type="scientific">Hafnia alvei</name>
    <dbReference type="NCBI Taxonomy" id="569"/>
    <lineage>
        <taxon>Bacteria</taxon>
        <taxon>Pseudomonadati</taxon>
        <taxon>Pseudomonadota</taxon>
        <taxon>Gammaproteobacteria</taxon>
        <taxon>Enterobacterales</taxon>
        <taxon>Hafniaceae</taxon>
        <taxon>Hafnia</taxon>
    </lineage>
</organism>
<sequence>MKKHLTTVGATFFLWGVNNGVQQHINFIFLSLLSAFMATGNARECYILYCSLFNLPALF</sequence>
<evidence type="ECO:0000313" key="2">
    <source>
        <dbReference type="Proteomes" id="UP000254821"/>
    </source>
</evidence>
<proteinExistence type="predicted"/>
<accession>A0A377PMD1</accession>